<dbReference type="RefSeq" id="WP_136427855.1">
    <property type="nucleotide sequence ID" value="NZ_SSSM01000005.1"/>
</dbReference>
<dbReference type="InterPro" id="IPR020845">
    <property type="entry name" value="AMP-binding_CS"/>
</dbReference>
<dbReference type="SUPFAM" id="SSF56801">
    <property type="entry name" value="Acetyl-CoA synthetase-like"/>
    <property type="match status" value="1"/>
</dbReference>
<dbReference type="PROSITE" id="PS00455">
    <property type="entry name" value="AMP_BINDING"/>
    <property type="match status" value="1"/>
</dbReference>
<dbReference type="InterPro" id="IPR050237">
    <property type="entry name" value="ATP-dep_AMP-bd_enzyme"/>
</dbReference>
<comment type="caution">
    <text evidence="3">The sequence shown here is derived from an EMBL/GenBank/DDBJ whole genome shotgun (WGS) entry which is preliminary data.</text>
</comment>
<protein>
    <submittedName>
        <fullName evidence="3">Acyl-CoA synthetase</fullName>
    </submittedName>
</protein>
<feature type="domain" description="AMP-binding enzyme C-terminal" evidence="2">
    <location>
        <begin position="442"/>
        <end position="517"/>
    </location>
</feature>
<proteinExistence type="predicted"/>
<dbReference type="Gene3D" id="3.30.300.30">
    <property type="match status" value="1"/>
</dbReference>
<dbReference type="OrthoDB" id="3443462at2"/>
<name>A0A4S4FK39_9MICO</name>
<dbReference type="PANTHER" id="PTHR43767">
    <property type="entry name" value="LONG-CHAIN-FATTY-ACID--COA LIGASE"/>
    <property type="match status" value="1"/>
</dbReference>
<dbReference type="AlphaFoldDB" id="A0A4S4FK39"/>
<sequence length="534" mass="56714">MRAHYADLWHRIALAEPDRAAIVTAGGSTLDYRTFDAAAARLAGLLHGRGMRAGDKLAILLHNRPEWLIAMYAALKLGVAPVALNFRYRSSEVAALLLDSDSTALVYPASLAKVVEEALVGLPVRPILLQVEDGPGALIAGALDFEQYLGVEPRAHEPAPDGELFLYTGGTTGTPKGVVWGVSDLLAMQLYNAYTTVGLTPVDDPDEVVRIAADPSTPRIALLPLAPFMHGTALTSTMNAFLLGGTVVITPWPAFDPVRAYRVMTEHRVTRLVVAGDAIAIPLLDALSDLGVSQLPHLESIVSSGMRFSDATKGRLHSMGAITIGDILASTEAGALAIALTRTVDDLPSRLRLTPGAVVLDSGMNEVQTVVGALGRIAFNSGMPKGYYKDQAKTDATFLQINGKRHVIPGDLVRVQPDLHVELLGRGSSVVNSGGEKVYPTEVEESLMRFPGVLDAVVFGLPDPRWGEVVAAAVAAEDPAELDVGELIAHVGHELAGYKKPRHVLVLPDLDRSPTGKVDLGALRERALQAGARS</sequence>
<dbReference type="Gene3D" id="3.40.50.12780">
    <property type="entry name" value="N-terminal domain of ligase-like"/>
    <property type="match status" value="1"/>
</dbReference>
<dbReference type="InterPro" id="IPR045851">
    <property type="entry name" value="AMP-bd_C_sf"/>
</dbReference>
<keyword evidence="4" id="KW-1185">Reference proteome</keyword>
<gene>
    <name evidence="3" type="ORF">E6C64_12605</name>
</gene>
<accession>A0A4S4FK39</accession>
<dbReference type="GO" id="GO:0016877">
    <property type="term" value="F:ligase activity, forming carbon-sulfur bonds"/>
    <property type="evidence" value="ECO:0007669"/>
    <property type="project" value="UniProtKB-ARBA"/>
</dbReference>
<dbReference type="PANTHER" id="PTHR43767:SF10">
    <property type="entry name" value="SURFACTIN SYNTHASE SUBUNIT 1"/>
    <property type="match status" value="1"/>
</dbReference>
<dbReference type="InterPro" id="IPR042099">
    <property type="entry name" value="ANL_N_sf"/>
</dbReference>
<evidence type="ECO:0000313" key="3">
    <source>
        <dbReference type="EMBL" id="THG29526.1"/>
    </source>
</evidence>
<dbReference type="Pfam" id="PF00501">
    <property type="entry name" value="AMP-binding"/>
    <property type="match status" value="1"/>
</dbReference>
<dbReference type="InterPro" id="IPR025110">
    <property type="entry name" value="AMP-bd_C"/>
</dbReference>
<dbReference type="EMBL" id="SSSM01000005">
    <property type="protein sequence ID" value="THG29526.1"/>
    <property type="molecule type" value="Genomic_DNA"/>
</dbReference>
<evidence type="ECO:0000313" key="4">
    <source>
        <dbReference type="Proteomes" id="UP000309133"/>
    </source>
</evidence>
<dbReference type="Pfam" id="PF13193">
    <property type="entry name" value="AMP-binding_C"/>
    <property type="match status" value="1"/>
</dbReference>
<organism evidence="3 4">
    <name type="scientific">Naasia lichenicola</name>
    <dbReference type="NCBI Taxonomy" id="2565933"/>
    <lineage>
        <taxon>Bacteria</taxon>
        <taxon>Bacillati</taxon>
        <taxon>Actinomycetota</taxon>
        <taxon>Actinomycetes</taxon>
        <taxon>Micrococcales</taxon>
        <taxon>Microbacteriaceae</taxon>
        <taxon>Naasia</taxon>
    </lineage>
</organism>
<feature type="domain" description="AMP-dependent synthetase/ligase" evidence="1">
    <location>
        <begin position="13"/>
        <end position="368"/>
    </location>
</feature>
<dbReference type="Proteomes" id="UP000309133">
    <property type="component" value="Unassembled WGS sequence"/>
</dbReference>
<evidence type="ECO:0000259" key="1">
    <source>
        <dbReference type="Pfam" id="PF00501"/>
    </source>
</evidence>
<reference evidence="3 4" key="1">
    <citation type="submission" date="2019-04" db="EMBL/GenBank/DDBJ databases">
        <authorList>
            <person name="Jiang L."/>
        </authorList>
    </citation>
    <scope>NUCLEOTIDE SEQUENCE [LARGE SCALE GENOMIC DNA]</scope>
    <source>
        <strain evidence="3 4">YIM 131853</strain>
    </source>
</reference>
<dbReference type="InterPro" id="IPR000873">
    <property type="entry name" value="AMP-dep_synth/lig_dom"/>
</dbReference>
<evidence type="ECO:0000259" key="2">
    <source>
        <dbReference type="Pfam" id="PF13193"/>
    </source>
</evidence>